<proteinExistence type="predicted"/>
<dbReference type="RefSeq" id="WP_066406491.1">
    <property type="nucleotide sequence ID" value="NZ_CP011390.1"/>
</dbReference>
<evidence type="ECO:0008006" key="4">
    <source>
        <dbReference type="Google" id="ProtNLM"/>
    </source>
</evidence>
<evidence type="ECO:0000256" key="1">
    <source>
        <dbReference type="SAM" id="SignalP"/>
    </source>
</evidence>
<reference evidence="2 3" key="2">
    <citation type="journal article" date="2016" name="Int. J. Syst. Evol. Microbiol.">
        <title>Flavisolibacter tropicus sp. nov., isolated from tropical soil.</title>
        <authorList>
            <person name="Lee J.J."/>
            <person name="Kang M.S."/>
            <person name="Kim G.S."/>
            <person name="Lee C.S."/>
            <person name="Lim S."/>
            <person name="Lee J."/>
            <person name="Roh S.H."/>
            <person name="Kang H."/>
            <person name="Ha J.M."/>
            <person name="Bae S."/>
            <person name="Jung H.Y."/>
            <person name="Kim M.K."/>
        </authorList>
    </citation>
    <scope>NUCLEOTIDE SEQUENCE [LARGE SCALE GENOMIC DNA]</scope>
    <source>
        <strain evidence="2 3">LCS9</strain>
    </source>
</reference>
<dbReference type="KEGG" id="fla:SY85_18790"/>
<name>A0A172TYR2_9BACT</name>
<keyword evidence="1" id="KW-0732">Signal</keyword>
<dbReference type="Proteomes" id="UP000077177">
    <property type="component" value="Chromosome"/>
</dbReference>
<dbReference type="OrthoDB" id="1100665at2"/>
<protein>
    <recommendedName>
        <fullName evidence="4">DUF4369 domain-containing protein</fullName>
    </recommendedName>
</protein>
<reference evidence="3" key="1">
    <citation type="submission" date="2015-01" db="EMBL/GenBank/DDBJ databases">
        <title>Flavisolibacter sp./LCS9/ whole genome sequencing.</title>
        <authorList>
            <person name="Kim M.K."/>
            <person name="Srinivasan S."/>
            <person name="Lee J.-J."/>
        </authorList>
    </citation>
    <scope>NUCLEOTIDE SEQUENCE [LARGE SCALE GENOMIC DNA]</scope>
    <source>
        <strain evidence="3">LCS9</strain>
    </source>
</reference>
<keyword evidence="3" id="KW-1185">Reference proteome</keyword>
<gene>
    <name evidence="2" type="ORF">SY85_18790</name>
</gene>
<dbReference type="EMBL" id="CP011390">
    <property type="protein sequence ID" value="ANE52229.1"/>
    <property type="molecule type" value="Genomic_DNA"/>
</dbReference>
<evidence type="ECO:0000313" key="2">
    <source>
        <dbReference type="EMBL" id="ANE52229.1"/>
    </source>
</evidence>
<feature type="chain" id="PRO_5008001414" description="DUF4369 domain-containing protein" evidence="1">
    <location>
        <begin position="20"/>
        <end position="224"/>
    </location>
</feature>
<accession>A0A172TYR2</accession>
<feature type="signal peptide" evidence="1">
    <location>
        <begin position="1"/>
        <end position="19"/>
    </location>
</feature>
<organism evidence="2 3">
    <name type="scientific">Flavisolibacter tropicus</name>
    <dbReference type="NCBI Taxonomy" id="1492898"/>
    <lineage>
        <taxon>Bacteria</taxon>
        <taxon>Pseudomonadati</taxon>
        <taxon>Bacteroidota</taxon>
        <taxon>Chitinophagia</taxon>
        <taxon>Chitinophagales</taxon>
        <taxon>Chitinophagaceae</taxon>
        <taxon>Flavisolibacter</taxon>
    </lineage>
</organism>
<evidence type="ECO:0000313" key="3">
    <source>
        <dbReference type="Proteomes" id="UP000077177"/>
    </source>
</evidence>
<dbReference type="AlphaFoldDB" id="A0A172TYR2"/>
<sequence>MRKSFILFAFLTFHQFAFCQSSSHAGQVAANFYYYSQFISGKVFFKTGQTTEARLNYNLALEEIHFINTKGDTLALANEGTLQVVIIGSDSFYYDKGYLKIVETYNNLKLASKQKRSSESQKQRGAYGENVSGSAAININNYTPADKASIKLNPNEGTYGTFEISYFIMDANNNVVPATKKNFLKYFPKFKPEIETFINSNALDLSVENDLKKLFLYANSLNNS</sequence>